<keyword evidence="6" id="KW-1185">Reference proteome</keyword>
<dbReference type="Pfam" id="PF00891">
    <property type="entry name" value="Methyltransf_2"/>
    <property type="match status" value="1"/>
</dbReference>
<dbReference type="GeneID" id="70249680"/>
<organism evidence="5 6">
    <name type="scientific">Talaromyces proteolyticus</name>
    <dbReference type="NCBI Taxonomy" id="1131652"/>
    <lineage>
        <taxon>Eukaryota</taxon>
        <taxon>Fungi</taxon>
        <taxon>Dikarya</taxon>
        <taxon>Ascomycota</taxon>
        <taxon>Pezizomycotina</taxon>
        <taxon>Eurotiomycetes</taxon>
        <taxon>Eurotiomycetidae</taxon>
        <taxon>Eurotiales</taxon>
        <taxon>Trichocomaceae</taxon>
        <taxon>Talaromyces</taxon>
        <taxon>Talaromyces sect. Bacilispori</taxon>
    </lineage>
</organism>
<dbReference type="InterPro" id="IPR036390">
    <property type="entry name" value="WH_DNA-bd_sf"/>
</dbReference>
<gene>
    <name evidence="5" type="ORF">BGW36DRAFT_417660</name>
</gene>
<dbReference type="PANTHER" id="PTHR43712">
    <property type="entry name" value="PUTATIVE (AFU_ORTHOLOGUE AFUA_4G14580)-RELATED"/>
    <property type="match status" value="1"/>
</dbReference>
<dbReference type="GO" id="GO:0032259">
    <property type="term" value="P:methylation"/>
    <property type="evidence" value="ECO:0007669"/>
    <property type="project" value="UniProtKB-KW"/>
</dbReference>
<evidence type="ECO:0000256" key="1">
    <source>
        <dbReference type="ARBA" id="ARBA00022603"/>
    </source>
</evidence>
<dbReference type="Gene3D" id="1.10.10.10">
    <property type="entry name" value="Winged helix-like DNA-binding domain superfamily/Winged helix DNA-binding domain"/>
    <property type="match status" value="1"/>
</dbReference>
<dbReference type="GO" id="GO:0008171">
    <property type="term" value="F:O-methyltransferase activity"/>
    <property type="evidence" value="ECO:0007669"/>
    <property type="project" value="InterPro"/>
</dbReference>
<proteinExistence type="predicted"/>
<protein>
    <submittedName>
        <fullName evidence="5">O-methyltransferase</fullName>
    </submittedName>
</protein>
<keyword evidence="1" id="KW-0489">Methyltransferase</keyword>
<feature type="domain" description="O-methyltransferase C-terminal" evidence="4">
    <location>
        <begin position="247"/>
        <end position="390"/>
    </location>
</feature>
<dbReference type="AlphaFoldDB" id="A0AAD4Q048"/>
<dbReference type="InterPro" id="IPR001077">
    <property type="entry name" value="COMT_C"/>
</dbReference>
<reference evidence="5" key="1">
    <citation type="submission" date="2021-12" db="EMBL/GenBank/DDBJ databases">
        <title>Convergent genome expansion in fungi linked to evolution of root-endophyte symbiosis.</title>
        <authorList>
            <consortium name="DOE Joint Genome Institute"/>
            <person name="Ke Y.-H."/>
            <person name="Bonito G."/>
            <person name="Liao H.-L."/>
            <person name="Looney B."/>
            <person name="Rojas-Flechas A."/>
            <person name="Nash J."/>
            <person name="Hameed K."/>
            <person name="Schadt C."/>
            <person name="Martin F."/>
            <person name="Crous P.W."/>
            <person name="Miettinen O."/>
            <person name="Magnuson J.K."/>
            <person name="Labbe J."/>
            <person name="Jacobson D."/>
            <person name="Doktycz M.J."/>
            <person name="Veneault-Fourrey C."/>
            <person name="Kuo A."/>
            <person name="Mondo S."/>
            <person name="Calhoun S."/>
            <person name="Riley R."/>
            <person name="Ohm R."/>
            <person name="LaButti K."/>
            <person name="Andreopoulos B."/>
            <person name="Pangilinan J."/>
            <person name="Nolan M."/>
            <person name="Tritt A."/>
            <person name="Clum A."/>
            <person name="Lipzen A."/>
            <person name="Daum C."/>
            <person name="Barry K."/>
            <person name="Grigoriev I.V."/>
            <person name="Vilgalys R."/>
        </authorList>
    </citation>
    <scope>NUCLEOTIDE SEQUENCE</scope>
    <source>
        <strain evidence="5">PMI_201</strain>
    </source>
</reference>
<sequence length="423" mass="46913">MSSAQSRIAELAAAVALHTHRVDSYLAENGLPYPSFDADGPVDLRLPPEIEQSRTAALQASQELNDLLQGPRDLIFNHHHNSLVYLKFISHFDLANKVPVDGEITFTELAASIGVDYGALTRILRLSIAHRIFKEPRPGVVAHSAASREIAEDTRVASWVGANVDDMWPAAGRVVDALIKWPLATEPNQIGFSLANETNRSFYEELDKSPERARRFGGAMSCFTTSDGYSLSHLTDGYPWESISSGTVVDLGGSHGDAAFALSRKYPTLNFIVQELPQVVENSKEEPGLDVKFMVHDLFEEQPVHGAEVYLYRWVLHNWPDKYCVKALQALIPALKQGSRVLVMDFVMPPPGTLPNNIERNLRAMDLTMLEIGNAKERDLGEWESLFEQAHPKFVFKGMRQPPGSRLAILEATWAGGAESNRT</sequence>
<dbReference type="SUPFAM" id="SSF46785">
    <property type="entry name" value="Winged helix' DNA-binding domain"/>
    <property type="match status" value="1"/>
</dbReference>
<dbReference type="PANTHER" id="PTHR43712:SF12">
    <property type="entry name" value="STERIGMATOCYSTIN 8-O-METHYLTRANSFERASE"/>
    <property type="match status" value="1"/>
</dbReference>
<dbReference type="SUPFAM" id="SSF53335">
    <property type="entry name" value="S-adenosyl-L-methionine-dependent methyltransferases"/>
    <property type="match status" value="1"/>
</dbReference>
<evidence type="ECO:0000313" key="6">
    <source>
        <dbReference type="Proteomes" id="UP001201262"/>
    </source>
</evidence>
<dbReference type="PROSITE" id="PS51683">
    <property type="entry name" value="SAM_OMT_II"/>
    <property type="match status" value="1"/>
</dbReference>
<dbReference type="InterPro" id="IPR029063">
    <property type="entry name" value="SAM-dependent_MTases_sf"/>
</dbReference>
<evidence type="ECO:0000256" key="2">
    <source>
        <dbReference type="ARBA" id="ARBA00022679"/>
    </source>
</evidence>
<evidence type="ECO:0000259" key="4">
    <source>
        <dbReference type="Pfam" id="PF00891"/>
    </source>
</evidence>
<evidence type="ECO:0000313" key="5">
    <source>
        <dbReference type="EMBL" id="KAH8696533.1"/>
    </source>
</evidence>
<dbReference type="EMBL" id="JAJTJA010000007">
    <property type="protein sequence ID" value="KAH8696533.1"/>
    <property type="molecule type" value="Genomic_DNA"/>
</dbReference>
<evidence type="ECO:0000256" key="3">
    <source>
        <dbReference type="ARBA" id="ARBA00022691"/>
    </source>
</evidence>
<keyword evidence="2" id="KW-0808">Transferase</keyword>
<name>A0AAD4Q048_9EURO</name>
<dbReference type="RefSeq" id="XP_046071469.1">
    <property type="nucleotide sequence ID" value="XM_046219393.1"/>
</dbReference>
<dbReference type="Proteomes" id="UP001201262">
    <property type="component" value="Unassembled WGS sequence"/>
</dbReference>
<dbReference type="InterPro" id="IPR016461">
    <property type="entry name" value="COMT-like"/>
</dbReference>
<dbReference type="InterPro" id="IPR036388">
    <property type="entry name" value="WH-like_DNA-bd_sf"/>
</dbReference>
<dbReference type="Gene3D" id="3.40.50.150">
    <property type="entry name" value="Vaccinia Virus protein VP39"/>
    <property type="match status" value="1"/>
</dbReference>
<keyword evidence="3" id="KW-0949">S-adenosyl-L-methionine</keyword>
<accession>A0AAD4Q048</accession>
<comment type="caution">
    <text evidence="5">The sequence shown here is derived from an EMBL/GenBank/DDBJ whole genome shotgun (WGS) entry which is preliminary data.</text>
</comment>